<keyword evidence="14" id="KW-1185">Reference proteome</keyword>
<comment type="similarity">
    <text evidence="12">Belongs to the LpxC family.</text>
</comment>
<dbReference type="InterPro" id="IPR015870">
    <property type="entry name" value="UDP-acyl_N-AcGlcN_deAcase_N"/>
</dbReference>
<dbReference type="EC" id="3.5.1.108" evidence="4 12"/>
<evidence type="ECO:0000256" key="1">
    <source>
        <dbReference type="ARBA" id="ARBA00001947"/>
    </source>
</evidence>
<comment type="caution">
    <text evidence="13">The sequence shown here is derived from an EMBL/GenBank/DDBJ whole genome shotgun (WGS) entry which is preliminary data.</text>
</comment>
<dbReference type="NCBIfam" id="TIGR00325">
    <property type="entry name" value="lpxC"/>
    <property type="match status" value="1"/>
</dbReference>
<dbReference type="PANTHER" id="PTHR33694:SF1">
    <property type="entry name" value="UDP-3-O-ACYL-N-ACETYLGLUCOSAMINE DEACETYLASE 1, MITOCHONDRIAL-RELATED"/>
    <property type="match status" value="1"/>
</dbReference>
<evidence type="ECO:0000313" key="13">
    <source>
        <dbReference type="EMBL" id="GGB65883.1"/>
    </source>
</evidence>
<dbReference type="InterPro" id="IPR011334">
    <property type="entry name" value="UDP-acyl_GlcNac_deAcase_C"/>
</dbReference>
<gene>
    <name evidence="12 13" type="primary">lpxC</name>
    <name evidence="13" type="ORF">GCM10011503_13390</name>
</gene>
<dbReference type="Gene3D" id="3.30.230.20">
    <property type="entry name" value="lpxc deacetylase, domain 1"/>
    <property type="match status" value="1"/>
</dbReference>
<evidence type="ECO:0000313" key="14">
    <source>
        <dbReference type="Proteomes" id="UP000628854"/>
    </source>
</evidence>
<comment type="cofactor">
    <cofactor evidence="1 12">
        <name>Zn(2+)</name>
        <dbReference type="ChEBI" id="CHEBI:29105"/>
    </cofactor>
</comment>
<dbReference type="HAMAP" id="MF_00388">
    <property type="entry name" value="LpxC"/>
    <property type="match status" value="1"/>
</dbReference>
<dbReference type="EMBL" id="BMKF01000001">
    <property type="protein sequence ID" value="GGB65883.1"/>
    <property type="molecule type" value="Genomic_DNA"/>
</dbReference>
<evidence type="ECO:0000256" key="6">
    <source>
        <dbReference type="ARBA" id="ARBA00022556"/>
    </source>
</evidence>
<dbReference type="PANTHER" id="PTHR33694">
    <property type="entry name" value="UDP-3-O-ACYL-N-ACETYLGLUCOSAMINE DEACETYLASE 1, MITOCHONDRIAL-RELATED"/>
    <property type="match status" value="1"/>
</dbReference>
<name>A0ABQ1JDL9_9PROT</name>
<evidence type="ECO:0000256" key="2">
    <source>
        <dbReference type="ARBA" id="ARBA00002923"/>
    </source>
</evidence>
<keyword evidence="9 12" id="KW-0862">Zinc</keyword>
<dbReference type="InterPro" id="IPR004463">
    <property type="entry name" value="UDP-acyl_GlcNac_deAcase"/>
</dbReference>
<feature type="binding site" evidence="12">
    <location>
        <position position="249"/>
    </location>
    <ligand>
        <name>Zn(2+)</name>
        <dbReference type="ChEBI" id="CHEBI:29105"/>
    </ligand>
</feature>
<keyword evidence="7 12" id="KW-0479">Metal-binding</keyword>
<evidence type="ECO:0000256" key="7">
    <source>
        <dbReference type="ARBA" id="ARBA00022723"/>
    </source>
</evidence>
<dbReference type="SUPFAM" id="SSF54211">
    <property type="entry name" value="Ribosomal protein S5 domain 2-like"/>
    <property type="match status" value="2"/>
</dbReference>
<dbReference type="InterPro" id="IPR020568">
    <property type="entry name" value="Ribosomal_Su5_D2-typ_SF"/>
</dbReference>
<sequence length="311" mass="33509">MTKGRPFMSSVQFQQTINCPVVCAGVGVHSGERARIVMKPAKSGTGIRFRRTDIKDRDNEVMARGDHVSEVQLGTTLRNEAGVSVATVEHLLAACAGVGVDNLLIEIDGPEVPIMDGSSAVYCELLLSAGLRRQTALRNRIRILEDVEVTDGVKVARLSPSDDNFLSIHAKIEFDSRAIGTQQMSLRLSPGMFARDIAFARTFGFAKDVEKLQAMGLARGGSLDNAVVLDGDDIMNPEGLRTSDEFIRHKILDAIGDLMLAGAPIAGVYEARQPGHALNNKLVCALLDNPSAWCWETDEAEIAPAVSAARV</sequence>
<dbReference type="Pfam" id="PF03331">
    <property type="entry name" value="LpxC"/>
    <property type="match status" value="1"/>
</dbReference>
<keyword evidence="6 12" id="KW-0441">Lipid A biosynthesis</keyword>
<evidence type="ECO:0000256" key="9">
    <source>
        <dbReference type="ARBA" id="ARBA00022833"/>
    </source>
</evidence>
<evidence type="ECO:0000256" key="11">
    <source>
        <dbReference type="ARBA" id="ARBA00024535"/>
    </source>
</evidence>
<keyword evidence="10 12" id="KW-0443">Lipid metabolism</keyword>
<reference evidence="14" key="1">
    <citation type="journal article" date="2019" name="Int. J. Syst. Evol. Microbiol.">
        <title>The Global Catalogue of Microorganisms (GCM) 10K type strain sequencing project: providing services to taxonomists for standard genome sequencing and annotation.</title>
        <authorList>
            <consortium name="The Broad Institute Genomics Platform"/>
            <consortium name="The Broad Institute Genome Sequencing Center for Infectious Disease"/>
            <person name="Wu L."/>
            <person name="Ma J."/>
        </authorList>
    </citation>
    <scope>NUCLEOTIDE SEQUENCE [LARGE SCALE GENOMIC DNA]</scope>
    <source>
        <strain evidence="14">CGMCC 1.15928</strain>
    </source>
</reference>
<feature type="binding site" evidence="12">
    <location>
        <position position="253"/>
    </location>
    <ligand>
        <name>Zn(2+)</name>
        <dbReference type="ChEBI" id="CHEBI:29105"/>
    </ligand>
</feature>
<feature type="binding site" evidence="12">
    <location>
        <position position="90"/>
    </location>
    <ligand>
        <name>Zn(2+)</name>
        <dbReference type="ChEBI" id="CHEBI:29105"/>
    </ligand>
</feature>
<comment type="catalytic activity">
    <reaction evidence="11 12">
        <text>a UDP-3-O-[(3R)-3-hydroxyacyl]-N-acetyl-alpha-D-glucosamine + H2O = a UDP-3-O-[(3R)-3-hydroxyacyl]-alpha-D-glucosamine + acetate</text>
        <dbReference type="Rhea" id="RHEA:67816"/>
        <dbReference type="ChEBI" id="CHEBI:15377"/>
        <dbReference type="ChEBI" id="CHEBI:30089"/>
        <dbReference type="ChEBI" id="CHEBI:137740"/>
        <dbReference type="ChEBI" id="CHEBI:173225"/>
        <dbReference type="EC" id="3.5.1.108"/>
    </reaction>
</comment>
<comment type="function">
    <text evidence="2 12">Catalyzes the hydrolysis of UDP-3-O-myristoyl-N-acetylglucosamine to form UDP-3-O-myristoylglucosamine and acetate, the committed step in lipid A biosynthesis.</text>
</comment>
<evidence type="ECO:0000256" key="8">
    <source>
        <dbReference type="ARBA" id="ARBA00022801"/>
    </source>
</evidence>
<keyword evidence="5 12" id="KW-0444">Lipid biosynthesis</keyword>
<accession>A0ABQ1JDL9</accession>
<comment type="pathway">
    <text evidence="3 12">Glycolipid biosynthesis; lipid IV(A) biosynthesis; lipid IV(A) from (3R)-3-hydroxytetradecanoyl-[acyl-carrier-protein] and UDP-N-acetyl-alpha-D-glucosamine: step 2/6.</text>
</comment>
<keyword evidence="8 12" id="KW-0378">Hydrolase</keyword>
<proteinExistence type="inferred from homology"/>
<dbReference type="Proteomes" id="UP000628854">
    <property type="component" value="Unassembled WGS sequence"/>
</dbReference>
<feature type="active site" description="Proton donor" evidence="12">
    <location>
        <position position="276"/>
    </location>
</feature>
<dbReference type="Gene3D" id="3.30.1700.10">
    <property type="entry name" value="lpxc deacetylase, domain 2"/>
    <property type="match status" value="1"/>
</dbReference>
<evidence type="ECO:0000256" key="12">
    <source>
        <dbReference type="HAMAP-Rule" id="MF_00388"/>
    </source>
</evidence>
<evidence type="ECO:0000256" key="3">
    <source>
        <dbReference type="ARBA" id="ARBA00005002"/>
    </source>
</evidence>
<evidence type="ECO:0000256" key="5">
    <source>
        <dbReference type="ARBA" id="ARBA00022516"/>
    </source>
</evidence>
<organism evidence="13 14">
    <name type="scientific">Henriciella pelagia</name>
    <dbReference type="NCBI Taxonomy" id="1977912"/>
    <lineage>
        <taxon>Bacteria</taxon>
        <taxon>Pseudomonadati</taxon>
        <taxon>Pseudomonadota</taxon>
        <taxon>Alphaproteobacteria</taxon>
        <taxon>Hyphomonadales</taxon>
        <taxon>Hyphomonadaceae</taxon>
        <taxon>Henriciella</taxon>
    </lineage>
</organism>
<evidence type="ECO:0000256" key="10">
    <source>
        <dbReference type="ARBA" id="ARBA00023098"/>
    </source>
</evidence>
<evidence type="ECO:0000256" key="4">
    <source>
        <dbReference type="ARBA" id="ARBA00012745"/>
    </source>
</evidence>
<protein>
    <recommendedName>
        <fullName evidence="4 12">UDP-3-O-acyl-N-acetylglucosamine deacetylase</fullName>
        <shortName evidence="12">UDP-3-O-acyl-GlcNAc deacetylase</shortName>
        <ecNumber evidence="4 12">3.5.1.108</ecNumber>
    </recommendedName>
    <alternativeName>
        <fullName evidence="12">UDP-3-O-[R-3-hydroxymyristoyl]-N-acetylglucosamine deacetylase</fullName>
    </alternativeName>
</protein>